<feature type="domain" description="Transient receptor ion channel" evidence="22">
    <location>
        <begin position="235"/>
        <end position="297"/>
    </location>
</feature>
<dbReference type="Gene3D" id="1.10.287.70">
    <property type="match status" value="1"/>
</dbReference>
<dbReference type="GO" id="GO:0034703">
    <property type="term" value="C:cation channel complex"/>
    <property type="evidence" value="ECO:0007669"/>
    <property type="project" value="TreeGrafter"/>
</dbReference>
<evidence type="ECO:0000256" key="16">
    <source>
        <dbReference type="ARBA" id="ARBA00023136"/>
    </source>
</evidence>
<keyword evidence="5" id="KW-0268">Exocytosis</keyword>
<keyword evidence="8" id="KW-0800">Toxin</keyword>
<keyword evidence="17" id="KW-1053">Target membrane</keyword>
<evidence type="ECO:0000256" key="20">
    <source>
        <dbReference type="SAM" id="MobiDB-lite"/>
    </source>
</evidence>
<feature type="transmembrane region" description="Helical" evidence="21">
    <location>
        <begin position="455"/>
        <end position="474"/>
    </location>
</feature>
<keyword evidence="16 21" id="KW-0472">Membrane</keyword>
<keyword evidence="7" id="KW-1052">Target cell membrane</keyword>
<evidence type="ECO:0000256" key="4">
    <source>
        <dbReference type="ARBA" id="ARBA00022448"/>
    </source>
</evidence>
<evidence type="ECO:0000256" key="21">
    <source>
        <dbReference type="SAM" id="Phobius"/>
    </source>
</evidence>
<keyword evidence="13" id="KW-0638">Presynaptic neurotoxin</keyword>
<feature type="repeat" description="ANK" evidence="19">
    <location>
        <begin position="200"/>
        <end position="224"/>
    </location>
</feature>
<dbReference type="GO" id="GO:0015279">
    <property type="term" value="F:store-operated calcium channel activity"/>
    <property type="evidence" value="ECO:0007669"/>
    <property type="project" value="TreeGrafter"/>
</dbReference>
<evidence type="ECO:0000259" key="22">
    <source>
        <dbReference type="SMART" id="SM01420"/>
    </source>
</evidence>
<dbReference type="GO" id="GO:0070679">
    <property type="term" value="F:inositol 1,4,5 trisphosphate binding"/>
    <property type="evidence" value="ECO:0007669"/>
    <property type="project" value="TreeGrafter"/>
</dbReference>
<dbReference type="PROSITE" id="PS50088">
    <property type="entry name" value="ANK_REPEAT"/>
    <property type="match status" value="1"/>
</dbReference>
<evidence type="ECO:0000256" key="2">
    <source>
        <dbReference type="ARBA" id="ARBA00004175"/>
    </source>
</evidence>
<organism evidence="23 24">
    <name type="scientific">Oedothorax gibbosus</name>
    <dbReference type="NCBI Taxonomy" id="931172"/>
    <lineage>
        <taxon>Eukaryota</taxon>
        <taxon>Metazoa</taxon>
        <taxon>Ecdysozoa</taxon>
        <taxon>Arthropoda</taxon>
        <taxon>Chelicerata</taxon>
        <taxon>Arachnida</taxon>
        <taxon>Araneae</taxon>
        <taxon>Araneomorphae</taxon>
        <taxon>Entelegynae</taxon>
        <taxon>Araneoidea</taxon>
        <taxon>Linyphiidae</taxon>
        <taxon>Erigoninae</taxon>
        <taxon>Oedothorax</taxon>
    </lineage>
</organism>
<keyword evidence="15" id="KW-0406">Ion transport</keyword>
<evidence type="ECO:0000256" key="19">
    <source>
        <dbReference type="PROSITE-ProRule" id="PRU00023"/>
    </source>
</evidence>
<dbReference type="InterPro" id="IPR036770">
    <property type="entry name" value="Ankyrin_rpt-contain_sf"/>
</dbReference>
<feature type="transmembrane region" description="Helical" evidence="21">
    <location>
        <begin position="390"/>
        <end position="411"/>
    </location>
</feature>
<reference evidence="23 24" key="1">
    <citation type="journal article" date="2022" name="Nat. Ecol. Evol.">
        <title>A masculinizing supergene underlies an exaggerated male reproductive morph in a spider.</title>
        <authorList>
            <person name="Hendrickx F."/>
            <person name="De Corte Z."/>
            <person name="Sonet G."/>
            <person name="Van Belleghem S.M."/>
            <person name="Kostlbacher S."/>
            <person name="Vangestel C."/>
        </authorList>
    </citation>
    <scope>NUCLEOTIDE SEQUENCE [LARGE SCALE GENOMIC DNA]</scope>
    <source>
        <strain evidence="23">W744_W776</strain>
    </source>
</reference>
<evidence type="ECO:0000256" key="17">
    <source>
        <dbReference type="ARBA" id="ARBA00023298"/>
    </source>
</evidence>
<dbReference type="PANTHER" id="PTHR10117:SF54">
    <property type="entry name" value="TRANSIENT RECEPTOR POTENTIAL-GAMMA PROTEIN"/>
    <property type="match status" value="1"/>
</dbReference>
<evidence type="ECO:0000256" key="15">
    <source>
        <dbReference type="ARBA" id="ARBA00023065"/>
    </source>
</evidence>
<comment type="caution">
    <text evidence="23">The sequence shown here is derived from an EMBL/GenBank/DDBJ whole genome shotgun (WGS) entry which is preliminary data.</text>
</comment>
<dbReference type="Gene3D" id="1.25.40.20">
    <property type="entry name" value="Ankyrin repeat-containing domain"/>
    <property type="match status" value="1"/>
</dbReference>
<dbReference type="InterPro" id="IPR013555">
    <property type="entry name" value="TRP_dom"/>
</dbReference>
<dbReference type="Pfam" id="PF00023">
    <property type="entry name" value="Ank"/>
    <property type="match status" value="1"/>
</dbReference>
<dbReference type="PROSITE" id="PS50297">
    <property type="entry name" value="ANK_REP_REGION"/>
    <property type="match status" value="1"/>
</dbReference>
<dbReference type="SUPFAM" id="SSF48403">
    <property type="entry name" value="Ankyrin repeat"/>
    <property type="match status" value="1"/>
</dbReference>
<evidence type="ECO:0000256" key="18">
    <source>
        <dbReference type="ARBA" id="ARBA00023303"/>
    </source>
</evidence>
<evidence type="ECO:0000256" key="8">
    <source>
        <dbReference type="ARBA" id="ARBA00022656"/>
    </source>
</evidence>
<dbReference type="PANTHER" id="PTHR10117">
    <property type="entry name" value="TRANSIENT RECEPTOR POTENTIAL CHANNEL"/>
    <property type="match status" value="1"/>
</dbReference>
<dbReference type="Pfam" id="PF00520">
    <property type="entry name" value="Ion_trans"/>
    <property type="match status" value="1"/>
</dbReference>
<evidence type="ECO:0000256" key="13">
    <source>
        <dbReference type="ARBA" id="ARBA00023028"/>
    </source>
</evidence>
<dbReference type="Pfam" id="PF08344">
    <property type="entry name" value="TRP_2"/>
    <property type="match status" value="1"/>
</dbReference>
<dbReference type="GO" id="GO:0051480">
    <property type="term" value="P:regulation of cytosolic calcium ion concentration"/>
    <property type="evidence" value="ECO:0007669"/>
    <property type="project" value="TreeGrafter"/>
</dbReference>
<dbReference type="InterPro" id="IPR002153">
    <property type="entry name" value="TRPC_channel"/>
</dbReference>
<dbReference type="GO" id="GO:0005576">
    <property type="term" value="C:extracellular region"/>
    <property type="evidence" value="ECO:0007669"/>
    <property type="project" value="UniProtKB-SubCell"/>
</dbReference>
<evidence type="ECO:0000256" key="11">
    <source>
        <dbReference type="ARBA" id="ARBA00022737"/>
    </source>
</evidence>
<gene>
    <name evidence="23" type="ORF">JTE90_011549</name>
</gene>
<comment type="subcellular location">
    <subcellularLocation>
        <location evidence="1">Membrane</location>
        <topology evidence="1">Multi-pass membrane protein</topology>
    </subcellularLocation>
    <subcellularLocation>
        <location evidence="3">Secreted</location>
    </subcellularLocation>
    <subcellularLocation>
        <location evidence="2">Target cell membrane</location>
    </subcellularLocation>
</comment>
<feature type="transmembrane region" description="Helical" evidence="21">
    <location>
        <begin position="672"/>
        <end position="693"/>
    </location>
</feature>
<evidence type="ECO:0000256" key="6">
    <source>
        <dbReference type="ARBA" id="ARBA00022525"/>
    </source>
</evidence>
<evidence type="ECO:0000256" key="9">
    <source>
        <dbReference type="ARBA" id="ARBA00022692"/>
    </source>
</evidence>
<dbReference type="EMBL" id="JAFNEN010000390">
    <property type="protein sequence ID" value="KAG8184052.1"/>
    <property type="molecule type" value="Genomic_DNA"/>
</dbReference>
<keyword evidence="18" id="KW-0407">Ion channel</keyword>
<dbReference type="AlphaFoldDB" id="A0AAV6UIT4"/>
<dbReference type="GO" id="GO:0090729">
    <property type="term" value="F:toxin activity"/>
    <property type="evidence" value="ECO:0007669"/>
    <property type="project" value="UniProtKB-KW"/>
</dbReference>
<keyword evidence="14 19" id="KW-0040">ANK repeat</keyword>
<keyword evidence="6" id="KW-0964">Secreted</keyword>
<evidence type="ECO:0000256" key="12">
    <source>
        <dbReference type="ARBA" id="ARBA00022989"/>
    </source>
</evidence>
<sequence length="802" mass="92556">MSKRIPPVDKQKKPDRRFPDSDTSDRDEVRNERMPKEKPKKDKKQNPKKDKKSAEKVKKENIVVTDKKSSLDRVETQELLPGRRESLSLAQLSRDEEQFFEIVEEGNVREVEKFLKEHRNLNVNCINFCGVSALHVAVENKAIDTVKLLLDVPGLHIKDCAQHAVATGDVDFATAVLDIIKKINSELEKEGCKDSTDYSPDITPLMLAAQNGDFKMVRMLIERGHVISKPHAPDCLCPSCKTFLRDSGSSMSQIRLNAYKAVANPTYICQVTDDPILYCFEIDREMETCSDMDKEFKVEYEQLGTEVRDFTVQLLSQCRDTTETEMLLQLPWGFDEGGPKIQFPRVQLALDYKQREFVAHSLVQQVLTAHWLGDFRSWPRLSIASKMLHCFLRFLMLPFLSLALVVMPWFRPLKKYHSPLNRFLLHLVSYLIFLLMVFLLNHLDTGKFHKGPPQTGVEGIIIIYVFGHIWATIRQLFVEGRKRFFRALWNWYDIIMELVFIVTFILWIVSYAEVLEDRQHKRKVLERKFWRGDDAALVHEALFSVGIVLAFGKLAYFCQQSSRLGPFQVSMSRMVLQIAYFLAFCLLVITTFSIALTRMYAYYDGMKRKDKDGNTRTQLSTFSTFGNSFRTLFWGMFGMSPAESADVVIENLSPDDPTQLNTHGVTEGTGTALFAFYEIIMIIALVNTLIAILSNTFQRVVDNADVEFKFARAKLWNRFFDDSTLLPPPFNLFPTANFFTRCTTYFRSLAKNVPGGKAKFSLGRCCYVEYEEEKHVDAKAYQELMINLVQRYFRSKEQEDDE</sequence>
<dbReference type="GO" id="GO:0044231">
    <property type="term" value="C:host cell presynaptic membrane"/>
    <property type="evidence" value="ECO:0007669"/>
    <property type="project" value="UniProtKB-KW"/>
</dbReference>
<evidence type="ECO:0000313" key="23">
    <source>
        <dbReference type="EMBL" id="KAG8184052.1"/>
    </source>
</evidence>
<evidence type="ECO:0000313" key="24">
    <source>
        <dbReference type="Proteomes" id="UP000827092"/>
    </source>
</evidence>
<feature type="region of interest" description="Disordered" evidence="20">
    <location>
        <begin position="1"/>
        <end position="62"/>
    </location>
</feature>
<protein>
    <recommendedName>
        <fullName evidence="22">Transient receptor ion channel domain-containing protein</fullName>
    </recommendedName>
</protein>
<feature type="transmembrane region" description="Helical" evidence="21">
    <location>
        <begin position="423"/>
        <end position="443"/>
    </location>
</feature>
<dbReference type="SMART" id="SM00248">
    <property type="entry name" value="ANK"/>
    <property type="match status" value="2"/>
</dbReference>
<keyword evidence="4" id="KW-0813">Transport</keyword>
<evidence type="ECO:0000256" key="7">
    <source>
        <dbReference type="ARBA" id="ARBA00022537"/>
    </source>
</evidence>
<keyword evidence="9 21" id="KW-0812">Transmembrane</keyword>
<feature type="transmembrane region" description="Helical" evidence="21">
    <location>
        <begin position="577"/>
        <end position="601"/>
    </location>
</feature>
<name>A0AAV6UIT4_9ARAC</name>
<dbReference type="Proteomes" id="UP000827092">
    <property type="component" value="Unassembled WGS sequence"/>
</dbReference>
<keyword evidence="11" id="KW-0677">Repeat</keyword>
<dbReference type="InterPro" id="IPR002110">
    <property type="entry name" value="Ankyrin_rpt"/>
</dbReference>
<dbReference type="SMART" id="SM01420">
    <property type="entry name" value="TRP_2"/>
    <property type="match status" value="1"/>
</dbReference>
<evidence type="ECO:0000256" key="1">
    <source>
        <dbReference type="ARBA" id="ARBA00004141"/>
    </source>
</evidence>
<evidence type="ECO:0000256" key="14">
    <source>
        <dbReference type="ARBA" id="ARBA00023043"/>
    </source>
</evidence>
<feature type="transmembrane region" description="Helical" evidence="21">
    <location>
        <begin position="536"/>
        <end position="557"/>
    </location>
</feature>
<evidence type="ECO:0000256" key="5">
    <source>
        <dbReference type="ARBA" id="ARBA00022483"/>
    </source>
</evidence>
<evidence type="ECO:0000256" key="10">
    <source>
        <dbReference type="ARBA" id="ARBA00022699"/>
    </source>
</evidence>
<proteinExistence type="predicted"/>
<accession>A0AAV6UIT4</accession>
<dbReference type="GO" id="GO:0006887">
    <property type="term" value="P:exocytosis"/>
    <property type="evidence" value="ECO:0007669"/>
    <property type="project" value="UniProtKB-KW"/>
</dbReference>
<dbReference type="PRINTS" id="PR01097">
    <property type="entry name" value="TRNSRECEPTRP"/>
</dbReference>
<keyword evidence="12 21" id="KW-1133">Transmembrane helix</keyword>
<evidence type="ECO:0000256" key="3">
    <source>
        <dbReference type="ARBA" id="ARBA00004613"/>
    </source>
</evidence>
<dbReference type="GO" id="GO:0044218">
    <property type="term" value="C:other organism cell membrane"/>
    <property type="evidence" value="ECO:0007669"/>
    <property type="project" value="UniProtKB-KW"/>
</dbReference>
<dbReference type="InterPro" id="IPR005821">
    <property type="entry name" value="Ion_trans_dom"/>
</dbReference>
<dbReference type="GO" id="GO:0005886">
    <property type="term" value="C:plasma membrane"/>
    <property type="evidence" value="ECO:0007669"/>
    <property type="project" value="TreeGrafter"/>
</dbReference>
<feature type="transmembrane region" description="Helical" evidence="21">
    <location>
        <begin position="494"/>
        <end position="515"/>
    </location>
</feature>
<keyword evidence="24" id="KW-1185">Reference proteome</keyword>
<keyword evidence="10" id="KW-0528">Neurotoxin</keyword>